<protein>
    <submittedName>
        <fullName evidence="2">Uncharacterized protein</fullName>
    </submittedName>
</protein>
<name>A0A7S4SPG0_9STRA</name>
<dbReference type="AlphaFoldDB" id="A0A7S4SPG0"/>
<organism evidence="2">
    <name type="scientific">Ditylum brightwellii</name>
    <dbReference type="NCBI Taxonomy" id="49249"/>
    <lineage>
        <taxon>Eukaryota</taxon>
        <taxon>Sar</taxon>
        <taxon>Stramenopiles</taxon>
        <taxon>Ochrophyta</taxon>
        <taxon>Bacillariophyta</taxon>
        <taxon>Mediophyceae</taxon>
        <taxon>Lithodesmiophycidae</taxon>
        <taxon>Lithodesmiales</taxon>
        <taxon>Lithodesmiaceae</taxon>
        <taxon>Ditylum</taxon>
    </lineage>
</organism>
<sequence>MPGRRNQTTTTSPTDETNSNDNWFQQHCPSNQHQLIFTYDTTQYPFHTLLSEWLDIPSSVTNLEQVHTHFESLLTSYFQNSEKKKEPIVLHPAIKHAYISSKMTPPLSSTMSHTRKNGLYTLVEFIKFMNISFVCTKCHSSHHLSSP</sequence>
<gene>
    <name evidence="2" type="ORF">DBRI00130_LOCUS38124</name>
</gene>
<reference evidence="2" key="1">
    <citation type="submission" date="2021-01" db="EMBL/GenBank/DDBJ databases">
        <authorList>
            <person name="Corre E."/>
            <person name="Pelletier E."/>
            <person name="Niang G."/>
            <person name="Scheremetjew M."/>
            <person name="Finn R."/>
            <person name="Kale V."/>
            <person name="Holt S."/>
            <person name="Cochrane G."/>
            <person name="Meng A."/>
            <person name="Brown T."/>
            <person name="Cohen L."/>
        </authorList>
    </citation>
    <scope>NUCLEOTIDE SEQUENCE</scope>
    <source>
        <strain evidence="2">GSO104</strain>
    </source>
</reference>
<evidence type="ECO:0000256" key="1">
    <source>
        <dbReference type="SAM" id="MobiDB-lite"/>
    </source>
</evidence>
<feature type="region of interest" description="Disordered" evidence="1">
    <location>
        <begin position="1"/>
        <end position="24"/>
    </location>
</feature>
<evidence type="ECO:0000313" key="2">
    <source>
        <dbReference type="EMBL" id="CAE4652077.1"/>
    </source>
</evidence>
<accession>A0A7S4SPG0</accession>
<proteinExistence type="predicted"/>
<dbReference type="EMBL" id="HBNS01051131">
    <property type="protein sequence ID" value="CAE4652077.1"/>
    <property type="molecule type" value="Transcribed_RNA"/>
</dbReference>
<feature type="compositionally biased region" description="Low complexity" evidence="1">
    <location>
        <begin position="1"/>
        <end position="22"/>
    </location>
</feature>